<reference evidence="2" key="2">
    <citation type="journal article" date="2023" name="Science">
        <title>Genomic signatures of disease resistance in endangered staghorn corals.</title>
        <authorList>
            <person name="Vollmer S.V."/>
            <person name="Selwyn J.D."/>
            <person name="Despard B.A."/>
            <person name="Roesel C.L."/>
        </authorList>
    </citation>
    <scope>NUCLEOTIDE SEQUENCE</scope>
    <source>
        <strain evidence="2">K2</strain>
    </source>
</reference>
<gene>
    <name evidence="2" type="ORF">P5673_009715</name>
</gene>
<sequence length="296" mass="33551">MNAERDLLELKQLRSNSKSNLTRKVNQLRELLTADGSSEMVRDVMREKRERFKDFQNAHEICREQFSSETDKEASSKYCKDVVDQIAILEGEVATLLARVEQERSHSQVQRVTSAVRPEDSVSHAGSHRSLNSRRSTRSRASSRAEAAAKQARLEAKAATLKKLHELEAQLNPNVTEWRSARSDPSPNQQSSFNEEVVAKLLEAQNKQNQALQQQQQGVVALTLPQPCLQIFDGNHANYCDFIRAFEHLMEGKTSSPNSRLYYLIQYTSGHVKELMQSCSSMGGNRGYSEARRLLK</sequence>
<dbReference type="EMBL" id="JARQWQ010000017">
    <property type="protein sequence ID" value="KAK2566244.1"/>
    <property type="molecule type" value="Genomic_DNA"/>
</dbReference>
<comment type="caution">
    <text evidence="2">The sequence shown here is derived from an EMBL/GenBank/DDBJ whole genome shotgun (WGS) entry which is preliminary data.</text>
</comment>
<dbReference type="PANTHER" id="PTHR47331">
    <property type="entry name" value="PHD-TYPE DOMAIN-CONTAINING PROTEIN"/>
    <property type="match status" value="1"/>
</dbReference>
<dbReference type="AlphaFoldDB" id="A0AAD9QRX1"/>
<keyword evidence="3" id="KW-1185">Reference proteome</keyword>
<protein>
    <submittedName>
        <fullName evidence="2">Uncharacterized protein</fullName>
    </submittedName>
</protein>
<feature type="compositionally biased region" description="Low complexity" evidence="1">
    <location>
        <begin position="139"/>
        <end position="151"/>
    </location>
</feature>
<reference evidence="2" key="1">
    <citation type="journal article" date="2023" name="G3 (Bethesda)">
        <title>Whole genome assembly and annotation of the endangered Caribbean coral Acropora cervicornis.</title>
        <authorList>
            <person name="Selwyn J.D."/>
            <person name="Vollmer S.V."/>
        </authorList>
    </citation>
    <scope>NUCLEOTIDE SEQUENCE</scope>
    <source>
        <strain evidence="2">K2</strain>
    </source>
</reference>
<evidence type="ECO:0000313" key="2">
    <source>
        <dbReference type="EMBL" id="KAK2566244.1"/>
    </source>
</evidence>
<proteinExistence type="predicted"/>
<dbReference type="Proteomes" id="UP001249851">
    <property type="component" value="Unassembled WGS sequence"/>
</dbReference>
<evidence type="ECO:0000313" key="3">
    <source>
        <dbReference type="Proteomes" id="UP001249851"/>
    </source>
</evidence>
<feature type="region of interest" description="Disordered" evidence="1">
    <location>
        <begin position="102"/>
        <end position="154"/>
    </location>
</feature>
<accession>A0AAD9QRX1</accession>
<organism evidence="2 3">
    <name type="scientific">Acropora cervicornis</name>
    <name type="common">Staghorn coral</name>
    <dbReference type="NCBI Taxonomy" id="6130"/>
    <lineage>
        <taxon>Eukaryota</taxon>
        <taxon>Metazoa</taxon>
        <taxon>Cnidaria</taxon>
        <taxon>Anthozoa</taxon>
        <taxon>Hexacorallia</taxon>
        <taxon>Scleractinia</taxon>
        <taxon>Astrocoeniina</taxon>
        <taxon>Acroporidae</taxon>
        <taxon>Acropora</taxon>
    </lineage>
</organism>
<evidence type="ECO:0000256" key="1">
    <source>
        <dbReference type="SAM" id="MobiDB-lite"/>
    </source>
</evidence>
<name>A0AAD9QRX1_ACRCE</name>